<evidence type="ECO:0000313" key="3">
    <source>
        <dbReference type="EMBL" id="CDU17014.1"/>
    </source>
</evidence>
<dbReference type="VEuPathDB" id="PlasmoDB:PY05326"/>
<gene>
    <name evidence="4" type="ORF">PY17X_0616300</name>
    <name evidence="3" type="ORF">PYYM_0615400</name>
</gene>
<comment type="similarity">
    <text evidence="1">Belongs to the PPC synthetase family.</text>
</comment>
<reference evidence="4" key="4">
    <citation type="submission" date="2019-05" db="EMBL/GenBank/DDBJ databases">
        <authorList>
            <consortium name="Pathogen Informatics"/>
        </authorList>
    </citation>
    <scope>NUCLEOTIDE SEQUENCE</scope>
    <source>
        <strain evidence="4">17X</strain>
    </source>
</reference>
<dbReference type="RefSeq" id="XP_725769.1">
    <property type="nucleotide sequence ID" value="XM_720676.1"/>
</dbReference>
<dbReference type="VEuPathDB" id="PlasmoDB:PY17X_0616300"/>
<reference evidence="4" key="3">
    <citation type="submission" date="2014-05" db="EMBL/GenBank/DDBJ databases">
        <authorList>
            <person name="Aslett M.A."/>
            <person name="De Silva N."/>
        </authorList>
    </citation>
    <scope>NUCLEOTIDE SEQUENCE</scope>
    <source>
        <strain evidence="4">17X</strain>
    </source>
</reference>
<evidence type="ECO:0000313" key="4">
    <source>
        <dbReference type="EMBL" id="VTZ75402.1"/>
    </source>
</evidence>
<protein>
    <submittedName>
        <fullName evidence="4">Phosphopantothenate--cysteine ligase</fullName>
    </submittedName>
    <submittedName>
        <fullName evidence="3">Phosphopantothenoylcysteine synthetase, putative</fullName>
    </submittedName>
</protein>
<accession>A0A077Y1P6</accession>
<dbReference type="AlphaFoldDB" id="A0A077Y1P6"/>
<dbReference type="Pfam" id="PF04127">
    <property type="entry name" value="DFP"/>
    <property type="match status" value="1"/>
</dbReference>
<proteinExistence type="inferred from homology"/>
<dbReference type="VEuPathDB" id="PlasmoDB:Py17XNL_000600713"/>
<dbReference type="Proteomes" id="UP000072904">
    <property type="component" value="Chromosome 6"/>
</dbReference>
<organism evidence="3 6">
    <name type="scientific">Plasmodium yoelii</name>
    <dbReference type="NCBI Taxonomy" id="5861"/>
    <lineage>
        <taxon>Eukaryota</taxon>
        <taxon>Sar</taxon>
        <taxon>Alveolata</taxon>
        <taxon>Apicomplexa</taxon>
        <taxon>Aconoidasida</taxon>
        <taxon>Haemosporida</taxon>
        <taxon>Plasmodiidae</taxon>
        <taxon>Plasmodium</taxon>
        <taxon>Plasmodium (Vinckeia)</taxon>
    </lineage>
</organism>
<dbReference type="Gene3D" id="3.40.50.10300">
    <property type="entry name" value="CoaB-like"/>
    <property type="match status" value="2"/>
</dbReference>
<dbReference type="KEGG" id="pyo:PY17X_0616300"/>
<dbReference type="InterPro" id="IPR035929">
    <property type="entry name" value="CoaB-like_sf"/>
</dbReference>
<dbReference type="SUPFAM" id="SSF102645">
    <property type="entry name" value="CoaB-like"/>
    <property type="match status" value="1"/>
</dbReference>
<dbReference type="OMA" id="TVGEYIH"/>
<dbReference type="InterPro" id="IPR007085">
    <property type="entry name" value="DNA/pantothenate-metab_flavo_C"/>
</dbReference>
<dbReference type="VEuPathDB" id="PlasmoDB:PYYM_0615400"/>
<sequence length="508" mass="60489">MKEYFSDYPDFFNEELRPHNLDNILGELKSRFFEKNYDYNKNNENEQNNENENEQNNEIILVTSGGTKVSLEHASIRSVENFSTGKRGAHIGEYFLLKNKKVIFLYRKGTFKPFEYNLKQLSTLNNFEIKNKNIYFNLSNVDNNLLVSDIENFRKYEKNLFCIPFETIFDYAFYLIEICKILHEHVKEKFSKSYKNYKNCEFDEIENISHIENNSDVIQNAEICCNTTSTEQIYDKVYHMLNSLYNLLLNSELENLISSGKLINDGFFLNVLRQITEFNNKTIDNIIFEKHPEDETNLFTDLKLFINDMHKILNSWLNKKSNVSLECDISLKEKIYKIIFFMNKISYIVCEKKKKKKNSVNNSYNFNDALFRPLSQIIILCAAVSDYYIPYNKLSIDKIDSDKKNGLNLNMALTPKFYKIIHKHFPLLNICSFKLENNEQVLLKKACDRVKYSDILIANLLNYRYQYVYIFKNTKDYYLLKKSDNVKNIEYEISQHIYNHLIDRKLWK</sequence>
<dbReference type="EMBL" id="LM993660">
    <property type="protein sequence ID" value="VTZ75402.1"/>
    <property type="molecule type" value="Genomic_DNA"/>
</dbReference>
<dbReference type="GO" id="GO:0016874">
    <property type="term" value="F:ligase activity"/>
    <property type="evidence" value="ECO:0007669"/>
    <property type="project" value="UniProtKB-KW"/>
</dbReference>
<evidence type="ECO:0000259" key="2">
    <source>
        <dbReference type="Pfam" id="PF04127"/>
    </source>
</evidence>
<dbReference type="Proteomes" id="UP000072874">
    <property type="component" value="Chromosome 6"/>
</dbReference>
<dbReference type="GO" id="GO:0015937">
    <property type="term" value="P:coenzyme A biosynthetic process"/>
    <property type="evidence" value="ECO:0007669"/>
    <property type="project" value="UniProtKB-ARBA"/>
</dbReference>
<name>A0A077Y1P6_PLAYE</name>
<evidence type="ECO:0000256" key="1">
    <source>
        <dbReference type="ARBA" id="ARBA00005703"/>
    </source>
</evidence>
<evidence type="ECO:0000313" key="5">
    <source>
        <dbReference type="Proteomes" id="UP000072874"/>
    </source>
</evidence>
<evidence type="ECO:0000313" key="6">
    <source>
        <dbReference type="Proteomes" id="UP000072904"/>
    </source>
</evidence>
<dbReference type="EMBL" id="LK934634">
    <property type="protein sequence ID" value="CDU17014.1"/>
    <property type="molecule type" value="Genomic_DNA"/>
</dbReference>
<dbReference type="GeneID" id="3791108"/>
<reference evidence="5 6" key="1">
    <citation type="journal article" date="2014" name="BMC Biol.">
        <title>A comprehensive evaluation of rodent malaria parasite genomes and gene expression.</title>
        <authorList>
            <person name="Otto T.D."/>
            <person name="Bohme U."/>
            <person name="Jackson A.P."/>
            <person name="Hunt M."/>
            <person name="Franke-Fayard B."/>
            <person name="Hoeijmakers W.A."/>
            <person name="Religa A.A."/>
            <person name="Robertson L."/>
            <person name="Sanders M."/>
            <person name="Ogun S.A."/>
            <person name="Cunningham D."/>
            <person name="Erhart A."/>
            <person name="Billker O."/>
            <person name="Khan S.M."/>
            <person name="Stunnenberg H.G."/>
            <person name="Langhorne J."/>
            <person name="Holder A.A."/>
            <person name="Waters A.P."/>
            <person name="Newbold C.I."/>
            <person name="Pain A."/>
            <person name="Berriman M."/>
            <person name="Janse C.J."/>
        </authorList>
    </citation>
    <scope>NUCLEOTIDE SEQUENCE [LARGE SCALE GENOMIC DNA]</scope>
    <source>
        <strain evidence="4 5">17X</strain>
        <strain evidence="3 6">YM</strain>
    </source>
</reference>
<keyword evidence="4" id="KW-0436">Ligase</keyword>
<feature type="domain" description="DNA/pantothenate metabolism flavoprotein C-terminal" evidence="2">
    <location>
        <begin position="375"/>
        <end position="501"/>
    </location>
</feature>
<reference evidence="3" key="2">
    <citation type="submission" date="2014-05" db="EMBL/GenBank/DDBJ databases">
        <authorList>
            <person name="Aslett A.Martin."/>
            <person name="De Silva Nishadi"/>
        </authorList>
    </citation>
    <scope>NUCLEOTIDE SEQUENCE</scope>
    <source>
        <strain evidence="3">YM</strain>
    </source>
</reference>
<dbReference type="OrthoDB" id="70224at2759"/>